<dbReference type="Gene3D" id="3.30.559.30">
    <property type="entry name" value="Nonribosomal peptide synthetase, condensation domain"/>
    <property type="match status" value="1"/>
</dbReference>
<dbReference type="PROSITE" id="PS50075">
    <property type="entry name" value="CARRIER"/>
    <property type="match status" value="1"/>
</dbReference>
<organism evidence="5 6">
    <name type="scientific">Sorangium cellulosum</name>
    <name type="common">Polyangium cellulosum</name>
    <dbReference type="NCBI Taxonomy" id="56"/>
    <lineage>
        <taxon>Bacteria</taxon>
        <taxon>Pseudomonadati</taxon>
        <taxon>Myxococcota</taxon>
        <taxon>Polyangia</taxon>
        <taxon>Polyangiales</taxon>
        <taxon>Polyangiaceae</taxon>
        <taxon>Sorangium</taxon>
    </lineage>
</organism>
<dbReference type="EMBL" id="JEMA01000558">
    <property type="protein sequence ID" value="KYF68583.1"/>
    <property type="molecule type" value="Genomic_DNA"/>
</dbReference>
<dbReference type="InterPro" id="IPR029058">
    <property type="entry name" value="AB_hydrolase_fold"/>
</dbReference>
<dbReference type="SUPFAM" id="SSF52777">
    <property type="entry name" value="CoA-dependent acyltransferases"/>
    <property type="match status" value="2"/>
</dbReference>
<dbReference type="SMART" id="SM00824">
    <property type="entry name" value="PKS_TE"/>
    <property type="match status" value="1"/>
</dbReference>
<dbReference type="InterPro" id="IPR036736">
    <property type="entry name" value="ACP-like_sf"/>
</dbReference>
<evidence type="ECO:0000256" key="3">
    <source>
        <dbReference type="ARBA" id="ARBA00022553"/>
    </source>
</evidence>
<dbReference type="InterPro" id="IPR001031">
    <property type="entry name" value="Thioesterase"/>
</dbReference>
<evidence type="ECO:0000313" key="6">
    <source>
        <dbReference type="Proteomes" id="UP000075260"/>
    </source>
</evidence>
<evidence type="ECO:0000256" key="1">
    <source>
        <dbReference type="ARBA" id="ARBA00001957"/>
    </source>
</evidence>
<dbReference type="AlphaFoldDB" id="A0A150QKW4"/>
<dbReference type="Pfam" id="PF00668">
    <property type="entry name" value="Condensation"/>
    <property type="match status" value="1"/>
</dbReference>
<dbReference type="GO" id="GO:0031177">
    <property type="term" value="F:phosphopantetheine binding"/>
    <property type="evidence" value="ECO:0007669"/>
    <property type="project" value="TreeGrafter"/>
</dbReference>
<comment type="caution">
    <text evidence="5">The sequence shown here is derived from an EMBL/GenBank/DDBJ whole genome shotgun (WGS) entry which is preliminary data.</text>
</comment>
<dbReference type="PANTHER" id="PTHR45527">
    <property type="entry name" value="NONRIBOSOMAL PEPTIDE SYNTHETASE"/>
    <property type="match status" value="1"/>
</dbReference>
<dbReference type="Gene3D" id="3.30.559.10">
    <property type="entry name" value="Chloramphenicol acetyltransferase-like domain"/>
    <property type="match status" value="1"/>
</dbReference>
<evidence type="ECO:0000259" key="4">
    <source>
        <dbReference type="PROSITE" id="PS50075"/>
    </source>
</evidence>
<dbReference type="InterPro" id="IPR023213">
    <property type="entry name" value="CAT-like_dom_sf"/>
</dbReference>
<dbReference type="SUPFAM" id="SSF47336">
    <property type="entry name" value="ACP-like"/>
    <property type="match status" value="1"/>
</dbReference>
<dbReference type="PANTHER" id="PTHR45527:SF1">
    <property type="entry name" value="FATTY ACID SYNTHASE"/>
    <property type="match status" value="1"/>
</dbReference>
<evidence type="ECO:0000256" key="2">
    <source>
        <dbReference type="ARBA" id="ARBA00022450"/>
    </source>
</evidence>
<gene>
    <name evidence="5" type="ORF">BE15_32985</name>
</gene>
<dbReference type="InterPro" id="IPR020802">
    <property type="entry name" value="TesA-like"/>
</dbReference>
<comment type="cofactor">
    <cofactor evidence="1">
        <name>pantetheine 4'-phosphate</name>
        <dbReference type="ChEBI" id="CHEBI:47942"/>
    </cofactor>
</comment>
<dbReference type="Gene3D" id="1.10.1200.10">
    <property type="entry name" value="ACP-like"/>
    <property type="match status" value="1"/>
</dbReference>
<dbReference type="InterPro" id="IPR006162">
    <property type="entry name" value="Ppantetheine_attach_site"/>
</dbReference>
<protein>
    <recommendedName>
        <fullName evidence="4">Carrier domain-containing protein</fullName>
    </recommendedName>
</protein>
<dbReference type="GO" id="GO:0047527">
    <property type="term" value="F:2,3-dihydroxybenzoate-serine ligase activity"/>
    <property type="evidence" value="ECO:0007669"/>
    <property type="project" value="TreeGrafter"/>
</dbReference>
<dbReference type="Gene3D" id="3.40.50.1820">
    <property type="entry name" value="alpha/beta hydrolase"/>
    <property type="match status" value="1"/>
</dbReference>
<dbReference type="SUPFAM" id="SSF53474">
    <property type="entry name" value="alpha/beta-Hydrolases"/>
    <property type="match status" value="1"/>
</dbReference>
<dbReference type="GO" id="GO:0043041">
    <property type="term" value="P:amino acid activation for nonribosomal peptide biosynthetic process"/>
    <property type="evidence" value="ECO:0007669"/>
    <property type="project" value="TreeGrafter"/>
</dbReference>
<dbReference type="InterPro" id="IPR009081">
    <property type="entry name" value="PP-bd_ACP"/>
</dbReference>
<evidence type="ECO:0000313" key="5">
    <source>
        <dbReference type="EMBL" id="KYF68583.1"/>
    </source>
</evidence>
<dbReference type="GO" id="GO:0009239">
    <property type="term" value="P:enterobactin biosynthetic process"/>
    <property type="evidence" value="ECO:0007669"/>
    <property type="project" value="TreeGrafter"/>
</dbReference>
<dbReference type="PROSITE" id="PS00012">
    <property type="entry name" value="PHOSPHOPANTETHEINE"/>
    <property type="match status" value="1"/>
</dbReference>
<accession>A0A150QKW4</accession>
<dbReference type="GO" id="GO:0009366">
    <property type="term" value="C:enterobactin synthetase complex"/>
    <property type="evidence" value="ECO:0007669"/>
    <property type="project" value="TreeGrafter"/>
</dbReference>
<keyword evidence="3" id="KW-0597">Phosphoprotein</keyword>
<sequence length="813" mass="90016">MLLEALSSPKSGICVEQCVLHLRPTVDREVFLRAWQQLVAEQPILRTCFAWMDLEEPRQVVLRSAKAPVHEEDWSDLPEDAVEERLQRYLAEDRLRGFPLNKAPLVRLALFRARGGGAWFVWTHHHLVTDGWSVSIILSEVQRLYLALQQGRALLPPRRFYWHYLAWLEKQQMAETEAFWRRRLAGFVRPNRLGVPAEALRALPAEPYGEQGALLSAETTAALTRLVRGHRVTMNILIQGMWALLLGRYGGEIDVVFGATCSGRPPDLPGVEQIIGLFITTLPVRRLIQPEAQLWDWLSEAHGEQLRQRGHEYCSAGQIHAWSEVRSAQRLYDTLVVFDNVPSRSAAPLDLAAFVDPGQSRTVGSRTKHALTLLVSQGESVRLSLLHDRRRFADQDASRILDHLCLLASMIAASPEPSLGSLLAAIRDDELPRVAPVSRSIDRIFVPPRDPLERRVARMCEQLLDVQPVGALDDFFESGGHSLLALRLVASLREEFGKEVPFSILLQNSTVEGLAAALRVDAAQEPWPTLVALRAQGSKRPFFCVPGAGGSVLYLHRLAAHLGADRPFYGLQARGLDGLSEPQRSVEEMAVHYLDEIRAAQPRGPYLLGGHSFGGFVAFEIARRLVLGGERVALLALFDTVAPLDGLAPEPKLESEEETMRGVADMVEQLFGRGEASPRQPLHGAPMEVLRRRIADARIATQSASADQIRGFLSVFTANRRTRYRPTSGCSVPTVVFRATECLQEGGSALPGSSGDPTNGWSRLCSSPVEVRWVPGDHLSMMTEPHVGVLAAALNRSIESIAERRESTSGAEP</sequence>
<dbReference type="Proteomes" id="UP000075260">
    <property type="component" value="Unassembled WGS sequence"/>
</dbReference>
<dbReference type="InterPro" id="IPR001242">
    <property type="entry name" value="Condensation_dom"/>
</dbReference>
<name>A0A150QKW4_SORCE</name>
<dbReference type="GO" id="GO:0005829">
    <property type="term" value="C:cytosol"/>
    <property type="evidence" value="ECO:0007669"/>
    <property type="project" value="TreeGrafter"/>
</dbReference>
<proteinExistence type="predicted"/>
<dbReference type="Pfam" id="PF00975">
    <property type="entry name" value="Thioesterase"/>
    <property type="match status" value="1"/>
</dbReference>
<feature type="domain" description="Carrier" evidence="4">
    <location>
        <begin position="447"/>
        <end position="522"/>
    </location>
</feature>
<reference evidence="5 6" key="1">
    <citation type="submission" date="2014-02" db="EMBL/GenBank/DDBJ databases">
        <title>The small core and large imbalanced accessory genome model reveals a collaborative survival strategy of Sorangium cellulosum strains in nature.</title>
        <authorList>
            <person name="Han K."/>
            <person name="Peng R."/>
            <person name="Blom J."/>
            <person name="Li Y.-Z."/>
        </authorList>
    </citation>
    <scope>NUCLEOTIDE SEQUENCE [LARGE SCALE GENOMIC DNA]</scope>
    <source>
        <strain evidence="5 6">So0008-312</strain>
    </source>
</reference>
<keyword evidence="2" id="KW-0596">Phosphopantetheine</keyword>
<dbReference type="Pfam" id="PF00550">
    <property type="entry name" value="PP-binding"/>
    <property type="match status" value="1"/>
</dbReference>